<feature type="transmembrane region" description="Helical" evidence="1">
    <location>
        <begin position="165"/>
        <end position="190"/>
    </location>
</feature>
<keyword evidence="3" id="KW-1185">Reference proteome</keyword>
<dbReference type="EMBL" id="BRXW01000912">
    <property type="protein sequence ID" value="GMH79077.1"/>
    <property type="molecule type" value="Genomic_DNA"/>
</dbReference>
<evidence type="ECO:0000313" key="2">
    <source>
        <dbReference type="EMBL" id="GMH79077.1"/>
    </source>
</evidence>
<evidence type="ECO:0000313" key="3">
    <source>
        <dbReference type="Proteomes" id="UP001165122"/>
    </source>
</evidence>
<feature type="transmembrane region" description="Helical" evidence="1">
    <location>
        <begin position="138"/>
        <end position="159"/>
    </location>
</feature>
<evidence type="ECO:0000256" key="1">
    <source>
        <dbReference type="SAM" id="Phobius"/>
    </source>
</evidence>
<name>A0A9W7AVH7_9STRA</name>
<gene>
    <name evidence="2" type="ORF">TrLO_g7745</name>
</gene>
<feature type="transmembrane region" description="Helical" evidence="1">
    <location>
        <begin position="6"/>
        <end position="29"/>
    </location>
</feature>
<dbReference type="Proteomes" id="UP001165122">
    <property type="component" value="Unassembled WGS sequence"/>
</dbReference>
<protein>
    <submittedName>
        <fullName evidence="2">Uncharacterized protein</fullName>
    </submittedName>
</protein>
<keyword evidence="1" id="KW-0472">Membrane</keyword>
<organism evidence="2 3">
    <name type="scientific">Triparma laevis f. longispina</name>
    <dbReference type="NCBI Taxonomy" id="1714387"/>
    <lineage>
        <taxon>Eukaryota</taxon>
        <taxon>Sar</taxon>
        <taxon>Stramenopiles</taxon>
        <taxon>Ochrophyta</taxon>
        <taxon>Bolidophyceae</taxon>
        <taxon>Parmales</taxon>
        <taxon>Triparmaceae</taxon>
        <taxon>Triparma</taxon>
    </lineage>
</organism>
<sequence>MMGWDFSLATVVVFYAFVVVASGGVVVGVGEGRTRRGREGDMVVQGQRRMAETYIIVTRDNYGDTWSDGVLSVTDVGSVRGHFRQSRGLLAGGGVEVGVLQALSGLLINATFFTIVWKTKLLVFFPCSLFKDRNLNNLAELLGAGATLAGNLLTLTGSISPNNHGLVNVLGTIFAIMNLSFLVVFVYGFYVDMKKTGKDKQALIKSQTEEFEDGRTTSMSRAESISEKLAGSVKEAEVDFDNMLVSLAMVGEKGKEQVAAELPFIRPQVVLALRKELEKTEKGWKGKEEKEIGEVNFGVRTVDLKIVLGEYRDLLERVNVAVSNYTGKSISELEGLEDIAKGNGFEFCLKILAGVEASASMGGESSKQIPQRMSSTIGLSEEIEKVANPMWGKSARL</sequence>
<dbReference type="AlphaFoldDB" id="A0A9W7AVH7"/>
<comment type="caution">
    <text evidence="2">The sequence shown here is derived from an EMBL/GenBank/DDBJ whole genome shotgun (WGS) entry which is preliminary data.</text>
</comment>
<accession>A0A9W7AVH7</accession>
<keyword evidence="1" id="KW-1133">Transmembrane helix</keyword>
<keyword evidence="1" id="KW-0812">Transmembrane</keyword>
<reference evidence="3" key="1">
    <citation type="journal article" date="2023" name="Commun. Biol.">
        <title>Genome analysis of Parmales, the sister group of diatoms, reveals the evolutionary specialization of diatoms from phago-mixotrophs to photoautotrophs.</title>
        <authorList>
            <person name="Ban H."/>
            <person name="Sato S."/>
            <person name="Yoshikawa S."/>
            <person name="Yamada K."/>
            <person name="Nakamura Y."/>
            <person name="Ichinomiya M."/>
            <person name="Sato N."/>
            <person name="Blanc-Mathieu R."/>
            <person name="Endo H."/>
            <person name="Kuwata A."/>
            <person name="Ogata H."/>
        </authorList>
    </citation>
    <scope>NUCLEOTIDE SEQUENCE [LARGE SCALE GENOMIC DNA]</scope>
    <source>
        <strain evidence="3">NIES 3700</strain>
    </source>
</reference>
<proteinExistence type="predicted"/>